<accession>A0A4Q9MFN2</accession>
<evidence type="ECO:0000313" key="1">
    <source>
        <dbReference type="EMBL" id="TBU24676.1"/>
    </source>
</evidence>
<sequence>MPGRHALSKTKKAQIDAEFQEEWVTIAANWYTEERQSGKKKPKGVRAICKEVEKECYEKTGTSIKLPKSTVSDRASGKPSIRDFNAEKRWLQADEEEEVIDFAINAALRGFQLNHRRMDNAVR</sequence>
<evidence type="ECO:0008006" key="2">
    <source>
        <dbReference type="Google" id="ProtNLM"/>
    </source>
</evidence>
<proteinExistence type="predicted"/>
<reference evidence="1" key="1">
    <citation type="submission" date="2019-01" db="EMBL/GenBank/DDBJ databases">
        <title>Draft genome sequences of three monokaryotic isolates of the white-rot basidiomycete fungus Dichomitus squalens.</title>
        <authorList>
            <consortium name="DOE Joint Genome Institute"/>
            <person name="Lopez S.C."/>
            <person name="Andreopoulos B."/>
            <person name="Pangilinan J."/>
            <person name="Lipzen A."/>
            <person name="Riley R."/>
            <person name="Ahrendt S."/>
            <person name="Ng V."/>
            <person name="Barry K."/>
            <person name="Daum C."/>
            <person name="Grigoriev I.V."/>
            <person name="Hilden K.S."/>
            <person name="Makela M.R."/>
            <person name="de Vries R.P."/>
        </authorList>
    </citation>
    <scope>NUCLEOTIDE SEQUENCE [LARGE SCALE GENOMIC DNA]</scope>
    <source>
        <strain evidence="1">OM18370.1</strain>
    </source>
</reference>
<dbReference type="OrthoDB" id="4207519at2759"/>
<dbReference type="AlphaFoldDB" id="A0A4Q9MFN2"/>
<protein>
    <recommendedName>
        <fullName evidence="2">HTH CENPB-type domain-containing protein</fullName>
    </recommendedName>
</protein>
<organism evidence="1">
    <name type="scientific">Dichomitus squalens</name>
    <dbReference type="NCBI Taxonomy" id="114155"/>
    <lineage>
        <taxon>Eukaryota</taxon>
        <taxon>Fungi</taxon>
        <taxon>Dikarya</taxon>
        <taxon>Basidiomycota</taxon>
        <taxon>Agaricomycotina</taxon>
        <taxon>Agaricomycetes</taxon>
        <taxon>Polyporales</taxon>
        <taxon>Polyporaceae</taxon>
        <taxon>Dichomitus</taxon>
    </lineage>
</organism>
<gene>
    <name evidence="1" type="ORF">BD311DRAFT_780871</name>
</gene>
<name>A0A4Q9MFN2_9APHY</name>
<dbReference type="Proteomes" id="UP000292957">
    <property type="component" value="Unassembled WGS sequence"/>
</dbReference>
<dbReference type="EMBL" id="ML143475">
    <property type="protein sequence ID" value="TBU24676.1"/>
    <property type="molecule type" value="Genomic_DNA"/>
</dbReference>